<feature type="region of interest" description="Disordered" evidence="1">
    <location>
        <begin position="339"/>
        <end position="377"/>
    </location>
</feature>
<feature type="compositionally biased region" description="Basic and acidic residues" evidence="1">
    <location>
        <begin position="141"/>
        <end position="161"/>
    </location>
</feature>
<proteinExistence type="predicted"/>
<feature type="region of interest" description="Disordered" evidence="1">
    <location>
        <begin position="23"/>
        <end position="117"/>
    </location>
</feature>
<gene>
    <name evidence="2" type="ORF">PR003_g5097</name>
</gene>
<dbReference type="EMBL" id="QXFT01000205">
    <property type="protein sequence ID" value="KAE9351008.1"/>
    <property type="molecule type" value="Genomic_DNA"/>
</dbReference>
<keyword evidence="3" id="KW-1185">Reference proteome</keyword>
<feature type="compositionally biased region" description="Basic and acidic residues" evidence="1">
    <location>
        <begin position="412"/>
        <end position="441"/>
    </location>
</feature>
<dbReference type="Proteomes" id="UP000434957">
    <property type="component" value="Unassembled WGS sequence"/>
</dbReference>
<feature type="compositionally biased region" description="Basic residues" evidence="1">
    <location>
        <begin position="1013"/>
        <end position="1023"/>
    </location>
</feature>
<reference evidence="2 3" key="1">
    <citation type="submission" date="2018-08" db="EMBL/GenBank/DDBJ databases">
        <title>Genomic investigation of the strawberry pathogen Phytophthora fragariae indicates pathogenicity is determined by transcriptional variation in three key races.</title>
        <authorList>
            <person name="Adams T.M."/>
            <person name="Armitage A.D."/>
            <person name="Sobczyk M.K."/>
            <person name="Bates H.J."/>
            <person name="Dunwell J.M."/>
            <person name="Nellist C.F."/>
            <person name="Harrison R.J."/>
        </authorList>
    </citation>
    <scope>NUCLEOTIDE SEQUENCE [LARGE SCALE GENOMIC DNA]</scope>
    <source>
        <strain evidence="2 3">SCRP333</strain>
    </source>
</reference>
<feature type="compositionally biased region" description="Low complexity" evidence="1">
    <location>
        <begin position="593"/>
        <end position="602"/>
    </location>
</feature>
<organism evidence="2 3">
    <name type="scientific">Phytophthora rubi</name>
    <dbReference type="NCBI Taxonomy" id="129364"/>
    <lineage>
        <taxon>Eukaryota</taxon>
        <taxon>Sar</taxon>
        <taxon>Stramenopiles</taxon>
        <taxon>Oomycota</taxon>
        <taxon>Peronosporomycetes</taxon>
        <taxon>Peronosporales</taxon>
        <taxon>Peronosporaceae</taxon>
        <taxon>Phytophthora</taxon>
    </lineage>
</organism>
<feature type="compositionally biased region" description="Basic and acidic residues" evidence="1">
    <location>
        <begin position="502"/>
        <end position="513"/>
    </location>
</feature>
<feature type="compositionally biased region" description="Polar residues" evidence="1">
    <location>
        <begin position="896"/>
        <end position="910"/>
    </location>
</feature>
<feature type="compositionally biased region" description="Basic and acidic residues" evidence="1">
    <location>
        <begin position="101"/>
        <end position="111"/>
    </location>
</feature>
<feature type="compositionally biased region" description="Basic and acidic residues" evidence="1">
    <location>
        <begin position="242"/>
        <end position="259"/>
    </location>
</feature>
<feature type="region of interest" description="Disordered" evidence="1">
    <location>
        <begin position="871"/>
        <end position="1084"/>
    </location>
</feature>
<feature type="compositionally biased region" description="Basic residues" evidence="1">
    <location>
        <begin position="222"/>
        <end position="234"/>
    </location>
</feature>
<comment type="caution">
    <text evidence="2">The sequence shown here is derived from an EMBL/GenBank/DDBJ whole genome shotgun (WGS) entry which is preliminary data.</text>
</comment>
<evidence type="ECO:0000313" key="2">
    <source>
        <dbReference type="EMBL" id="KAE9351008.1"/>
    </source>
</evidence>
<feature type="region of interest" description="Disordered" evidence="1">
    <location>
        <begin position="132"/>
        <end position="259"/>
    </location>
</feature>
<feature type="compositionally biased region" description="Polar residues" evidence="1">
    <location>
        <begin position="871"/>
        <end position="880"/>
    </location>
</feature>
<feature type="compositionally biased region" description="Basic and acidic residues" evidence="1">
    <location>
        <begin position="991"/>
        <end position="1012"/>
    </location>
</feature>
<accession>A0A6A4FKJ0</accession>
<feature type="compositionally biased region" description="Basic residues" evidence="1">
    <location>
        <begin position="197"/>
        <end position="206"/>
    </location>
</feature>
<feature type="compositionally biased region" description="Basic residues" evidence="1">
    <location>
        <begin position="606"/>
        <end position="616"/>
    </location>
</feature>
<evidence type="ECO:0000313" key="3">
    <source>
        <dbReference type="Proteomes" id="UP000434957"/>
    </source>
</evidence>
<feature type="region of interest" description="Disordered" evidence="1">
    <location>
        <begin position="313"/>
        <end position="332"/>
    </location>
</feature>
<dbReference type="AlphaFoldDB" id="A0A6A4FKJ0"/>
<sequence length="1084" mass="121803">MAAEVKAEKPGLTLKWLKRLTADLDDDEDSSDATPQSTPQKPTRTREGAPALQAEASGEEGQATSKKEEPPQLKEEDGGRVGGNANKSNHVEKKVRRKRHREEEKDVDAVKPSHKKIKGGKWQLVVVAGKKRRNSGVEIADGQRGHRQRQLDKGEVAERSRPRGSPLPTRDVHNALSETQELSVDSAKSKAADFRQQRMRKLHARRLATGEHDRLSAVKLKREAKKGKQKRGKVVKMPTVVNKEKGERGEKMSTVEREEKVATLEMEKKKEREEKLASVEKAEKMATLKKEKMSSAEKAEKMGTLEKEKVVSVEKEKMATVKKEKMATVKKEKMAAVKMATGERPEKMASVEQEEKMATGGKPEKMATVEKPEKMAMVEKKVKMATVEKEEKIATVEKEEKMASVEMEEKEETQKMETVEKEEKEDMLKIEKMENVEKEEKVVDHASALRAAGFKDVAVSDEPVEGKHEPSPPPLSRSDAADSTVDHDPDLEAVSETGNKAGEIESKVEETTKQDILLDMMPIPGKSSAEKFEAAPSAVEFVIPKRSVKTSVGSTESILGVKAMRAGSLGDGKTLSSSIPVTIKPVPSPSPKPSSTFSRRPPVQIQRKRTKNHVPVKKSTVAPQDRALMRLARKRNSIFVAAAELAAPGHSDTSAKKAPVRMTGYEVFDIDGKTLPDLIPRLSCPTKREMASNRDAYPAVFFGVCLSVPKAKGGSSPAPDDSESGKCDERRMSCYEELRFERPEDREFYQQRMYGTTFVPQRLRGWTTLIVRNARFERKSTGIRFNQDRDRDEFAAMLSKRYTFKKSVPRCDIPRENWQKLMRNQPGAVYLHYYNREDAEQASLFFRDELGNPLELRLEYRAGVVINRSSTPATRSVSQNRYRRSGSAEQFAPESSPLSSQGGSARSTPSWRRERQRTPRGDYRQSVLKGSVVSTLPRDQEIIEGGKGREEGELGNSTTTDTIATDRREKIQRSRSPPQRQHVRNMQAPQQHRESYPAGLHERSRGNRGFDRKRSRSRSRPRGSRGEDWGTKEGRRPRNFSPGDRSNTGPRRPVYPDDMNRYGGRGYQKEGHRGRMGGSNSRPH</sequence>
<protein>
    <submittedName>
        <fullName evidence="2">Uncharacterized protein</fullName>
    </submittedName>
</protein>
<feature type="region of interest" description="Disordered" evidence="1">
    <location>
        <begin position="398"/>
        <end position="441"/>
    </location>
</feature>
<feature type="region of interest" description="Disordered" evidence="1">
    <location>
        <begin position="454"/>
        <end position="516"/>
    </location>
</feature>
<feature type="compositionally biased region" description="Basic and acidic residues" evidence="1">
    <location>
        <begin position="1024"/>
        <end position="1036"/>
    </location>
</feature>
<feature type="compositionally biased region" description="Basic and acidic residues" evidence="1">
    <location>
        <begin position="187"/>
        <end position="196"/>
    </location>
</feature>
<feature type="compositionally biased region" description="Basic and acidic residues" evidence="1">
    <location>
        <begin position="938"/>
        <end position="952"/>
    </location>
</feature>
<name>A0A6A4FKJ0_9STRA</name>
<feature type="compositionally biased region" description="Basic and acidic residues" evidence="1">
    <location>
        <begin position="65"/>
        <end position="79"/>
    </location>
</feature>
<evidence type="ECO:0000256" key="1">
    <source>
        <dbReference type="SAM" id="MobiDB-lite"/>
    </source>
</evidence>
<feature type="region of interest" description="Disordered" evidence="1">
    <location>
        <begin position="580"/>
        <end position="619"/>
    </location>
</feature>
<feature type="compositionally biased region" description="Basic and acidic residues" evidence="1">
    <location>
        <begin position="911"/>
        <end position="923"/>
    </location>
</feature>